<evidence type="ECO:0000256" key="1">
    <source>
        <dbReference type="SAM" id="MobiDB-lite"/>
    </source>
</evidence>
<evidence type="ECO:0000313" key="4">
    <source>
        <dbReference type="Proteomes" id="UP000658127"/>
    </source>
</evidence>
<comment type="caution">
    <text evidence="3">The sequence shown here is derived from an EMBL/GenBank/DDBJ whole genome shotgun (WGS) entry which is preliminary data.</text>
</comment>
<name>A0ABQ2KET0_9NOCA</name>
<proteinExistence type="predicted"/>
<gene>
    <name evidence="3" type="ORF">GCM10011610_26660</name>
</gene>
<reference evidence="4" key="1">
    <citation type="journal article" date="2019" name="Int. J. Syst. Evol. Microbiol.">
        <title>The Global Catalogue of Microorganisms (GCM) 10K type strain sequencing project: providing services to taxonomists for standard genome sequencing and annotation.</title>
        <authorList>
            <consortium name="The Broad Institute Genomics Platform"/>
            <consortium name="The Broad Institute Genome Sequencing Center for Infectious Disease"/>
            <person name="Wu L."/>
            <person name="Ma J."/>
        </authorList>
    </citation>
    <scope>NUCLEOTIDE SEQUENCE [LARGE SCALE GENOMIC DNA]</scope>
    <source>
        <strain evidence="4">CGMCC 4.7329</strain>
    </source>
</reference>
<keyword evidence="4" id="KW-1185">Reference proteome</keyword>
<protein>
    <recommendedName>
        <fullName evidence="2">Serine aminopeptidase S33 domain-containing protein</fullName>
    </recommendedName>
</protein>
<dbReference type="SUPFAM" id="SSF53474">
    <property type="entry name" value="alpha/beta-Hydrolases"/>
    <property type="match status" value="1"/>
</dbReference>
<dbReference type="InterPro" id="IPR029058">
    <property type="entry name" value="AB_hydrolase_fold"/>
</dbReference>
<dbReference type="InterPro" id="IPR022742">
    <property type="entry name" value="Hydrolase_4"/>
</dbReference>
<dbReference type="Pfam" id="PF12146">
    <property type="entry name" value="Hydrolase_4"/>
    <property type="match status" value="1"/>
</dbReference>
<evidence type="ECO:0000259" key="2">
    <source>
        <dbReference type="Pfam" id="PF12146"/>
    </source>
</evidence>
<accession>A0ABQ2KET0</accession>
<evidence type="ECO:0000313" key="3">
    <source>
        <dbReference type="EMBL" id="GGN78763.1"/>
    </source>
</evidence>
<feature type="domain" description="Serine aminopeptidase S33" evidence="2">
    <location>
        <begin position="2"/>
        <end position="76"/>
    </location>
</feature>
<dbReference type="EMBL" id="BMNE01000003">
    <property type="protein sequence ID" value="GGN78763.1"/>
    <property type="molecule type" value="Genomic_DNA"/>
</dbReference>
<dbReference type="Gene3D" id="3.40.50.1820">
    <property type="entry name" value="alpha/beta hydrolase"/>
    <property type="match status" value="1"/>
</dbReference>
<feature type="region of interest" description="Disordered" evidence="1">
    <location>
        <begin position="1"/>
        <end position="20"/>
    </location>
</feature>
<organism evidence="3 4">
    <name type="scientific">Nocardia rhizosphaerihabitans</name>
    <dbReference type="NCBI Taxonomy" id="1691570"/>
    <lineage>
        <taxon>Bacteria</taxon>
        <taxon>Bacillati</taxon>
        <taxon>Actinomycetota</taxon>
        <taxon>Actinomycetes</taxon>
        <taxon>Mycobacteriales</taxon>
        <taxon>Nocardiaceae</taxon>
        <taxon>Nocardia</taxon>
    </lineage>
</organism>
<dbReference type="Proteomes" id="UP000658127">
    <property type="component" value="Unassembled WGS sequence"/>
</dbReference>
<sequence>MQGVASLRFDLRGHGGSEGQQEELTLSTILNDIRASLAAVKAAAGADALALLGASFAGGVCGYYAAKRPADLNWLVY</sequence>